<dbReference type="EMBL" id="JAWDEY010000036">
    <property type="protein sequence ID" value="KAK6587862.1"/>
    <property type="molecule type" value="Genomic_DNA"/>
</dbReference>
<dbReference type="Proteomes" id="UP001311799">
    <property type="component" value="Unassembled WGS sequence"/>
</dbReference>
<keyword evidence="7" id="KW-0508">mRNA splicing</keyword>
<comment type="similarity">
    <text evidence="3">Belongs to the snRNP SmB/SmN family.</text>
</comment>
<dbReference type="GO" id="GO:0005685">
    <property type="term" value="C:U1 snRNP"/>
    <property type="evidence" value="ECO:0007669"/>
    <property type="project" value="TreeGrafter"/>
</dbReference>
<dbReference type="GO" id="GO:0046540">
    <property type="term" value="C:U4/U6 x U5 tri-snRNP complex"/>
    <property type="evidence" value="ECO:0007669"/>
    <property type="project" value="TreeGrafter"/>
</dbReference>
<evidence type="ECO:0000256" key="4">
    <source>
        <dbReference type="ARBA" id="ARBA00022490"/>
    </source>
</evidence>
<dbReference type="CDD" id="cd01717">
    <property type="entry name" value="Sm_B"/>
    <property type="match status" value="1"/>
</dbReference>
<evidence type="ECO:0000256" key="10">
    <source>
        <dbReference type="ARBA" id="ARBA00041355"/>
    </source>
</evidence>
<dbReference type="PANTHER" id="PTHR10701:SF0">
    <property type="entry name" value="SMALL NUCLEAR RIBONUCLEOPROTEIN-ASSOCIATED PROTEIN B"/>
    <property type="match status" value="1"/>
</dbReference>
<dbReference type="GO" id="GO:0070990">
    <property type="term" value="F:snRNP binding"/>
    <property type="evidence" value="ECO:0007669"/>
    <property type="project" value="TreeGrafter"/>
</dbReference>
<dbReference type="GO" id="GO:0071004">
    <property type="term" value="C:U2-type prespliceosome"/>
    <property type="evidence" value="ECO:0007669"/>
    <property type="project" value="TreeGrafter"/>
</dbReference>
<feature type="compositionally biased region" description="Pro residues" evidence="11">
    <location>
        <begin position="123"/>
        <end position="146"/>
    </location>
</feature>
<dbReference type="GO" id="GO:0005737">
    <property type="term" value="C:cytoplasm"/>
    <property type="evidence" value="ECO:0007669"/>
    <property type="project" value="UniProtKB-SubCell"/>
</dbReference>
<name>A0AAV9XVE6_9CRYT</name>
<comment type="caution">
    <text evidence="13">The sequence shown here is derived from an EMBL/GenBank/DDBJ whole genome shotgun (WGS) entry which is preliminary data.</text>
</comment>
<evidence type="ECO:0000256" key="3">
    <source>
        <dbReference type="ARBA" id="ARBA00009123"/>
    </source>
</evidence>
<dbReference type="GO" id="GO:0071013">
    <property type="term" value="C:catalytic step 2 spliceosome"/>
    <property type="evidence" value="ECO:0007669"/>
    <property type="project" value="TreeGrafter"/>
</dbReference>
<evidence type="ECO:0000256" key="9">
    <source>
        <dbReference type="ARBA" id="ARBA00023274"/>
    </source>
</evidence>
<evidence type="ECO:0000256" key="11">
    <source>
        <dbReference type="SAM" id="MobiDB-lite"/>
    </source>
</evidence>
<dbReference type="GO" id="GO:0005687">
    <property type="term" value="C:U4 snRNP"/>
    <property type="evidence" value="ECO:0007669"/>
    <property type="project" value="TreeGrafter"/>
</dbReference>
<gene>
    <name evidence="13" type="ORF">RS030_81410</name>
</gene>
<dbReference type="SUPFAM" id="SSF50182">
    <property type="entry name" value="Sm-like ribonucleoproteins"/>
    <property type="match status" value="1"/>
</dbReference>
<proteinExistence type="inferred from homology"/>
<evidence type="ECO:0000256" key="7">
    <source>
        <dbReference type="ARBA" id="ARBA00023187"/>
    </source>
</evidence>
<dbReference type="Pfam" id="PF01423">
    <property type="entry name" value="LSM"/>
    <property type="match status" value="1"/>
</dbReference>
<evidence type="ECO:0000259" key="12">
    <source>
        <dbReference type="PROSITE" id="PS52002"/>
    </source>
</evidence>
<dbReference type="InterPro" id="IPR010920">
    <property type="entry name" value="LSM_dom_sf"/>
</dbReference>
<evidence type="ECO:0000256" key="8">
    <source>
        <dbReference type="ARBA" id="ARBA00023242"/>
    </source>
</evidence>
<feature type="domain" description="Sm" evidence="12">
    <location>
        <begin position="1"/>
        <end position="75"/>
    </location>
</feature>
<dbReference type="InterPro" id="IPR050914">
    <property type="entry name" value="snRNP_SmB/NAA38-like"/>
</dbReference>
<dbReference type="GO" id="GO:0005686">
    <property type="term" value="C:U2 snRNP"/>
    <property type="evidence" value="ECO:0007669"/>
    <property type="project" value="TreeGrafter"/>
</dbReference>
<dbReference type="GO" id="GO:0000398">
    <property type="term" value="P:mRNA splicing, via spliceosome"/>
    <property type="evidence" value="ECO:0007669"/>
    <property type="project" value="TreeGrafter"/>
</dbReference>
<accession>A0AAV9XVE6</accession>
<protein>
    <recommendedName>
        <fullName evidence="10">Sm protein B</fullName>
    </recommendedName>
</protein>
<keyword evidence="6" id="KW-0694">RNA-binding</keyword>
<comment type="subcellular location">
    <subcellularLocation>
        <location evidence="2">Cytoplasm</location>
    </subcellularLocation>
    <subcellularLocation>
        <location evidence="1">Nucleus</location>
    </subcellularLocation>
</comment>
<dbReference type="InterPro" id="IPR047575">
    <property type="entry name" value="Sm"/>
</dbReference>
<reference evidence="13 14" key="1">
    <citation type="submission" date="2023-10" db="EMBL/GenBank/DDBJ databases">
        <title>Comparative genomics analysis reveals potential genetic determinants of host preference in Cryptosporidium xiaoi.</title>
        <authorList>
            <person name="Xiao L."/>
            <person name="Li J."/>
        </authorList>
    </citation>
    <scope>NUCLEOTIDE SEQUENCE [LARGE SCALE GENOMIC DNA]</scope>
    <source>
        <strain evidence="13 14">52996</strain>
    </source>
</reference>
<keyword evidence="8" id="KW-0539">Nucleus</keyword>
<dbReference type="SMART" id="SM00651">
    <property type="entry name" value="Sm"/>
    <property type="match status" value="1"/>
</dbReference>
<evidence type="ECO:0000313" key="13">
    <source>
        <dbReference type="EMBL" id="KAK6587862.1"/>
    </source>
</evidence>
<evidence type="ECO:0000256" key="1">
    <source>
        <dbReference type="ARBA" id="ARBA00004123"/>
    </source>
</evidence>
<sequence length="146" mass="16186">MQKYINYRVRVTIQDDRVMVGELMAYDKHLNIVLADCQEYRQIKKGEDSKELKRSLGLIMLRGENIVTLVAESPPKNQQNKQVEHNYAGNVQITGRGPSIMPPPFAMTPGQFPLINPSLGGLPVPPPPPNILPPPPPPPPSSFQGK</sequence>
<organism evidence="13 14">
    <name type="scientific">Cryptosporidium xiaoi</name>
    <dbReference type="NCBI Taxonomy" id="659607"/>
    <lineage>
        <taxon>Eukaryota</taxon>
        <taxon>Sar</taxon>
        <taxon>Alveolata</taxon>
        <taxon>Apicomplexa</taxon>
        <taxon>Conoidasida</taxon>
        <taxon>Coccidia</taxon>
        <taxon>Eucoccidiorida</taxon>
        <taxon>Eimeriorina</taxon>
        <taxon>Cryptosporidiidae</taxon>
        <taxon>Cryptosporidium</taxon>
    </lineage>
</organism>
<evidence type="ECO:0000256" key="5">
    <source>
        <dbReference type="ARBA" id="ARBA00022664"/>
    </source>
</evidence>
<keyword evidence="5" id="KW-0507">mRNA processing</keyword>
<dbReference type="InterPro" id="IPR001163">
    <property type="entry name" value="Sm_dom_euk/arc"/>
</dbReference>
<keyword evidence="14" id="KW-1185">Reference proteome</keyword>
<feature type="region of interest" description="Disordered" evidence="11">
    <location>
        <begin position="94"/>
        <end position="146"/>
    </location>
</feature>
<dbReference type="GO" id="GO:0003723">
    <property type="term" value="F:RNA binding"/>
    <property type="evidence" value="ECO:0007669"/>
    <property type="project" value="UniProtKB-KW"/>
</dbReference>
<keyword evidence="4" id="KW-0963">Cytoplasm</keyword>
<evidence type="ECO:0000313" key="14">
    <source>
        <dbReference type="Proteomes" id="UP001311799"/>
    </source>
</evidence>
<dbReference type="GO" id="GO:0005682">
    <property type="term" value="C:U5 snRNP"/>
    <property type="evidence" value="ECO:0007669"/>
    <property type="project" value="TreeGrafter"/>
</dbReference>
<keyword evidence="9" id="KW-0687">Ribonucleoprotein</keyword>
<dbReference type="AlphaFoldDB" id="A0AAV9XVE6"/>
<dbReference type="Gene3D" id="2.30.30.100">
    <property type="match status" value="1"/>
</dbReference>
<dbReference type="PROSITE" id="PS52002">
    <property type="entry name" value="SM"/>
    <property type="match status" value="1"/>
</dbReference>
<evidence type="ECO:0000256" key="6">
    <source>
        <dbReference type="ARBA" id="ARBA00022884"/>
    </source>
</evidence>
<evidence type="ECO:0000256" key="2">
    <source>
        <dbReference type="ARBA" id="ARBA00004496"/>
    </source>
</evidence>
<dbReference type="PANTHER" id="PTHR10701">
    <property type="entry name" value="SMALL NUCLEAR RIBONUCLEOPROTEIN-ASSOCIATED PROTEIN B AND N"/>
    <property type="match status" value="1"/>
</dbReference>